<evidence type="ECO:0000259" key="3">
    <source>
        <dbReference type="Pfam" id="PF00266"/>
    </source>
</evidence>
<reference evidence="4" key="1">
    <citation type="submission" date="2018-06" db="EMBL/GenBank/DDBJ databases">
        <authorList>
            <person name="Zhirakovskaya E."/>
        </authorList>
    </citation>
    <scope>NUCLEOTIDE SEQUENCE</scope>
</reference>
<name>A0A3B0RG44_9ZZZZ</name>
<sequence length="391" mass="43310">MIDIDRLRAETPGVREVVHFNNAGAALMPTPVIDAIRSYFDEEIRHGGYETARCRTNQIENVYASLARIIGASRHEIALADNATRAWDLLFYSMGLGDGDRILTTTSEYVSNWAAYLHVRDTRGVEVVVVPDDEHGGIDLTRLEEMAGDAPTSLITLNHMPTNGGLVNPAAEVGSIARSRDIPFLLDACQTVGQVPIDVDEIQCDMLTATSRKYLRGPRGVGFSYIRDEFIERLSPVFVELETAPVVLPDGYTLATSARRFETWEKSYAGVVGLGAAAEYAYETGVADIWERIQWLAARLRLLLWEVDGVTVYDQGQVQGGIVTFDIEGRQPLEVQELLAEHSINVSISTPFSAPVDMHRRQIEGLVRASVHAYNTEEEIEDLIEAVMVMV</sequence>
<dbReference type="Gene3D" id="3.40.640.10">
    <property type="entry name" value="Type I PLP-dependent aspartate aminotransferase-like (Major domain)"/>
    <property type="match status" value="1"/>
</dbReference>
<dbReference type="InterPro" id="IPR015422">
    <property type="entry name" value="PyrdxlP-dep_Trfase_small"/>
</dbReference>
<evidence type="ECO:0000256" key="2">
    <source>
        <dbReference type="ARBA" id="ARBA00022898"/>
    </source>
</evidence>
<organism evidence="4">
    <name type="scientific">hydrothermal vent metagenome</name>
    <dbReference type="NCBI Taxonomy" id="652676"/>
    <lineage>
        <taxon>unclassified sequences</taxon>
        <taxon>metagenomes</taxon>
        <taxon>ecological metagenomes</taxon>
    </lineage>
</organism>
<dbReference type="Gene3D" id="3.90.1150.10">
    <property type="entry name" value="Aspartate Aminotransferase, domain 1"/>
    <property type="match status" value="1"/>
</dbReference>
<dbReference type="PROSITE" id="PS00595">
    <property type="entry name" value="AA_TRANSFER_CLASS_5"/>
    <property type="match status" value="1"/>
</dbReference>
<evidence type="ECO:0000256" key="1">
    <source>
        <dbReference type="ARBA" id="ARBA00001933"/>
    </source>
</evidence>
<dbReference type="InterPro" id="IPR000192">
    <property type="entry name" value="Aminotrans_V_dom"/>
</dbReference>
<dbReference type="Pfam" id="PF00266">
    <property type="entry name" value="Aminotran_5"/>
    <property type="match status" value="1"/>
</dbReference>
<keyword evidence="2" id="KW-0663">Pyridoxal phosphate</keyword>
<dbReference type="AlphaFoldDB" id="A0A3B0RG44"/>
<dbReference type="PANTHER" id="PTHR43586">
    <property type="entry name" value="CYSTEINE DESULFURASE"/>
    <property type="match status" value="1"/>
</dbReference>
<dbReference type="InterPro" id="IPR015424">
    <property type="entry name" value="PyrdxlP-dep_Trfase"/>
</dbReference>
<dbReference type="EMBL" id="UOEI01000053">
    <property type="protein sequence ID" value="VAV90861.1"/>
    <property type="molecule type" value="Genomic_DNA"/>
</dbReference>
<protein>
    <submittedName>
        <fullName evidence="4">Probable class-V aminotransferase</fullName>
    </submittedName>
</protein>
<dbReference type="InterPro" id="IPR020578">
    <property type="entry name" value="Aminotrans_V_PyrdxlP_BS"/>
</dbReference>
<dbReference type="GO" id="GO:0008483">
    <property type="term" value="F:transaminase activity"/>
    <property type="evidence" value="ECO:0007669"/>
    <property type="project" value="UniProtKB-KW"/>
</dbReference>
<dbReference type="InterPro" id="IPR015421">
    <property type="entry name" value="PyrdxlP-dep_Trfase_major"/>
</dbReference>
<evidence type="ECO:0000313" key="4">
    <source>
        <dbReference type="EMBL" id="VAV90861.1"/>
    </source>
</evidence>
<dbReference type="SUPFAM" id="SSF53383">
    <property type="entry name" value="PLP-dependent transferases"/>
    <property type="match status" value="1"/>
</dbReference>
<dbReference type="PANTHER" id="PTHR43586:SF24">
    <property type="entry name" value="BLR4730 PROTEIN"/>
    <property type="match status" value="1"/>
</dbReference>
<accession>A0A3B0RG44</accession>
<keyword evidence="4" id="KW-0032">Aminotransferase</keyword>
<comment type="cofactor">
    <cofactor evidence="1">
        <name>pyridoxal 5'-phosphate</name>
        <dbReference type="ChEBI" id="CHEBI:597326"/>
    </cofactor>
</comment>
<keyword evidence="4" id="KW-0808">Transferase</keyword>
<proteinExistence type="predicted"/>
<feature type="domain" description="Aminotransferase class V" evidence="3">
    <location>
        <begin position="19"/>
        <end position="383"/>
    </location>
</feature>
<gene>
    <name evidence="4" type="ORF">MNBD_ACTINO01-1637</name>
</gene>